<accession>A0A0A2VQM0</accession>
<dbReference type="EMBL" id="ANFO01000575">
    <property type="protein sequence ID" value="KGQ08475.1"/>
    <property type="molecule type" value="Genomic_DNA"/>
</dbReference>
<dbReference type="AlphaFoldDB" id="A0A0A2VQM0"/>
<sequence>MFPRRVVLTRTNSSVTLQRQLRKFASKNLSPLAPGINKGMRYTAIAGVVATPCLWWLITTREDAPSLESPPTQHLSSEPGPSRDQVTRMISQGAYSFRVKSVPGVNRYDGTQLGSNPLCEDRFIHGKFPSPWNDSNQWMTWAVFDGHAGWQTADLLEKQLLPHVRHSLGQVKSALPGGSVPDEAIRRAITAAFVNLDDFIINTALATAQSKEPLQDKIKKLAPVYAGSCALLSLYDPVTRNLHVACTGDSRAVLGRKGANGKWEAIPLSVDQTGSNKEEIARLNKEHPGEENIVKNGRVLGMMVSRAFGDGRWKLPLDFQLDAVRKFYGIPPLTPTDDFRTPPYLTAEPVVTTTEIDSSRQTFLIMATDGLWDMLSSQQAVDLVGQWVDSRVPGDSNSKREAIYEPFDFGQFWKGVNWKFVKGRTINQDDNAAVHLTRNCLGGNHFELIAGRLAFSPPFSRRVRDDITVQVAFFNSNI</sequence>
<evidence type="ECO:0000256" key="1">
    <source>
        <dbReference type="SAM" id="MobiDB-lite"/>
    </source>
</evidence>
<dbReference type="Pfam" id="PF00481">
    <property type="entry name" value="PP2C"/>
    <property type="match status" value="1"/>
</dbReference>
<feature type="region of interest" description="Disordered" evidence="1">
    <location>
        <begin position="65"/>
        <end position="85"/>
    </location>
</feature>
<dbReference type="SUPFAM" id="SSF81606">
    <property type="entry name" value="PP2C-like"/>
    <property type="match status" value="1"/>
</dbReference>
<comment type="caution">
    <text evidence="3">The sequence shown here is derived from an EMBL/GenBank/DDBJ whole genome shotgun (WGS) entry which is preliminary data.</text>
</comment>
<dbReference type="PROSITE" id="PS51746">
    <property type="entry name" value="PPM_2"/>
    <property type="match status" value="1"/>
</dbReference>
<dbReference type="OrthoDB" id="420076at2759"/>
<dbReference type="Gene3D" id="3.60.40.10">
    <property type="entry name" value="PPM-type phosphatase domain"/>
    <property type="match status" value="1"/>
</dbReference>
<dbReference type="InterPro" id="IPR001932">
    <property type="entry name" value="PPM-type_phosphatase-like_dom"/>
</dbReference>
<evidence type="ECO:0000313" key="3">
    <source>
        <dbReference type="EMBL" id="KGQ08475.1"/>
    </source>
</evidence>
<protein>
    <submittedName>
        <fullName evidence="3">Protein phosphatase 2C C10F6.17c</fullName>
    </submittedName>
</protein>
<organism evidence="3 4">
    <name type="scientific">Beauveria bassiana D1-5</name>
    <dbReference type="NCBI Taxonomy" id="1245745"/>
    <lineage>
        <taxon>Eukaryota</taxon>
        <taxon>Fungi</taxon>
        <taxon>Dikarya</taxon>
        <taxon>Ascomycota</taxon>
        <taxon>Pezizomycotina</taxon>
        <taxon>Sordariomycetes</taxon>
        <taxon>Hypocreomycetidae</taxon>
        <taxon>Hypocreales</taxon>
        <taxon>Cordycipitaceae</taxon>
        <taxon>Beauveria</taxon>
    </lineage>
</organism>
<feature type="domain" description="PPM-type phosphatase" evidence="2">
    <location>
        <begin position="115"/>
        <end position="474"/>
    </location>
</feature>
<proteinExistence type="predicted"/>
<evidence type="ECO:0000259" key="2">
    <source>
        <dbReference type="PROSITE" id="PS51746"/>
    </source>
</evidence>
<name>A0A0A2VQM0_BEABA</name>
<dbReference type="HOGENOM" id="CLU_021928_1_1_1"/>
<dbReference type="InterPro" id="IPR015655">
    <property type="entry name" value="PP2C"/>
</dbReference>
<dbReference type="eggNOG" id="KOG0700">
    <property type="taxonomic scope" value="Eukaryota"/>
</dbReference>
<dbReference type="PANTHER" id="PTHR13832:SF792">
    <property type="entry name" value="GM14286P"/>
    <property type="match status" value="1"/>
</dbReference>
<dbReference type="CDD" id="cd00143">
    <property type="entry name" value="PP2Cc"/>
    <property type="match status" value="1"/>
</dbReference>
<dbReference type="InterPro" id="IPR036457">
    <property type="entry name" value="PPM-type-like_dom_sf"/>
</dbReference>
<gene>
    <name evidence="3" type="ORF">BBAD15_g6189</name>
</gene>
<dbReference type="GO" id="GO:0004741">
    <property type="term" value="F:[pyruvate dehydrogenase (acetyl-transferring)]-phosphatase activity"/>
    <property type="evidence" value="ECO:0007669"/>
    <property type="project" value="TreeGrafter"/>
</dbReference>
<dbReference type="GO" id="GO:0005739">
    <property type="term" value="C:mitochondrion"/>
    <property type="evidence" value="ECO:0007669"/>
    <property type="project" value="TreeGrafter"/>
</dbReference>
<dbReference type="PANTHER" id="PTHR13832">
    <property type="entry name" value="PROTEIN PHOSPHATASE 2C"/>
    <property type="match status" value="1"/>
</dbReference>
<dbReference type="Proteomes" id="UP000030106">
    <property type="component" value="Unassembled WGS sequence"/>
</dbReference>
<dbReference type="SMART" id="SM00332">
    <property type="entry name" value="PP2Cc"/>
    <property type="match status" value="1"/>
</dbReference>
<dbReference type="STRING" id="1245745.A0A0A2VQM0"/>
<reference evidence="3 4" key="1">
    <citation type="submission" date="2012-10" db="EMBL/GenBank/DDBJ databases">
        <title>Genome sequencing and analysis of entomopathogenic fungi Beauveria bassiana D1-5.</title>
        <authorList>
            <person name="Li Q."/>
            <person name="Wang L."/>
            <person name="Zhang Z."/>
            <person name="Wang Q."/>
            <person name="Ren J."/>
            <person name="Wang M."/>
            <person name="Xu W."/>
            <person name="Wang J."/>
            <person name="Lu Y."/>
            <person name="Du Q."/>
            <person name="Sun Z."/>
        </authorList>
    </citation>
    <scope>NUCLEOTIDE SEQUENCE [LARGE SCALE GENOMIC DNA]</scope>
    <source>
        <strain evidence="3 4">D1-5</strain>
    </source>
</reference>
<evidence type="ECO:0000313" key="4">
    <source>
        <dbReference type="Proteomes" id="UP000030106"/>
    </source>
</evidence>